<name>A0A5D0UI55_9ACTN</name>
<keyword evidence="2" id="KW-1185">Reference proteome</keyword>
<reference evidence="1 2" key="1">
    <citation type="submission" date="2019-08" db="EMBL/GenBank/DDBJ databases">
        <title>Actinomadura sp. nov. CYP1-5 isolated from mountain soil.</title>
        <authorList>
            <person name="Songsumanus A."/>
            <person name="Kuncharoen N."/>
            <person name="Kudo T."/>
            <person name="Yuki M."/>
            <person name="Igarashi Y."/>
            <person name="Tanasupawat S."/>
        </authorList>
    </citation>
    <scope>NUCLEOTIDE SEQUENCE [LARGE SCALE GENOMIC DNA]</scope>
    <source>
        <strain evidence="1 2">GKU157</strain>
    </source>
</reference>
<dbReference type="EMBL" id="VSFF01000002">
    <property type="protein sequence ID" value="TYC17466.1"/>
    <property type="molecule type" value="Genomic_DNA"/>
</dbReference>
<dbReference type="AlphaFoldDB" id="A0A5D0UI55"/>
<accession>A0A5D0UI55</accession>
<evidence type="ECO:0000313" key="2">
    <source>
        <dbReference type="Proteomes" id="UP000322634"/>
    </source>
</evidence>
<dbReference type="OrthoDB" id="3473820at2"/>
<dbReference type="Proteomes" id="UP000322634">
    <property type="component" value="Unassembled WGS sequence"/>
</dbReference>
<protein>
    <submittedName>
        <fullName evidence="1">Uncharacterized protein</fullName>
    </submittedName>
</protein>
<sequence>MGADVALVRAWDDPAGLNARRGSGAEGVLIDAAGAVPLFVNLRRSPVGDATRPDGTAADEHLVAGPGVTSWAWLSCADVIVRRPGGGGPGDFPGCLVLAVTSPRGCLLAVRGWRARLILVAGGACGDDDAARCASALHLWACSGRPLDALAGARLTVVRGRAPEGRAASRRAAA</sequence>
<evidence type="ECO:0000313" key="1">
    <source>
        <dbReference type="EMBL" id="TYC17466.1"/>
    </source>
</evidence>
<gene>
    <name evidence="1" type="ORF">FXF65_05510</name>
</gene>
<organism evidence="1 2">
    <name type="scientific">Actinomadura syzygii</name>
    <dbReference type="NCBI Taxonomy" id="1427538"/>
    <lineage>
        <taxon>Bacteria</taxon>
        <taxon>Bacillati</taxon>
        <taxon>Actinomycetota</taxon>
        <taxon>Actinomycetes</taxon>
        <taxon>Streptosporangiales</taxon>
        <taxon>Thermomonosporaceae</taxon>
        <taxon>Actinomadura</taxon>
    </lineage>
</organism>
<comment type="caution">
    <text evidence="1">The sequence shown here is derived from an EMBL/GenBank/DDBJ whole genome shotgun (WGS) entry which is preliminary data.</text>
</comment>
<dbReference type="RefSeq" id="WP_148348609.1">
    <property type="nucleotide sequence ID" value="NZ_JBHSBF010000022.1"/>
</dbReference>
<proteinExistence type="predicted"/>